<evidence type="ECO:0000256" key="1">
    <source>
        <dbReference type="SAM" id="MobiDB-lite"/>
    </source>
</evidence>
<reference evidence="2" key="1">
    <citation type="submission" date="2022-03" db="EMBL/GenBank/DDBJ databases">
        <title>Complete genome sequence of Caldinitratiruptor microaerophilus.</title>
        <authorList>
            <person name="Mukaiyama R."/>
            <person name="Nishiyama T."/>
            <person name="Ueda K."/>
        </authorList>
    </citation>
    <scope>NUCLEOTIDE SEQUENCE</scope>
    <source>
        <strain evidence="2">JCM 16183</strain>
    </source>
</reference>
<keyword evidence="3" id="KW-1185">Reference proteome</keyword>
<dbReference type="EMBL" id="AP025628">
    <property type="protein sequence ID" value="BDG59760.1"/>
    <property type="molecule type" value="Genomic_DNA"/>
</dbReference>
<name>A0AA35CIH3_9FIRM</name>
<evidence type="ECO:0000313" key="3">
    <source>
        <dbReference type="Proteomes" id="UP001163687"/>
    </source>
</evidence>
<dbReference type="Pfam" id="PF07639">
    <property type="entry name" value="YTV"/>
    <property type="match status" value="1"/>
</dbReference>
<gene>
    <name evidence="2" type="ORF">caldi_08500</name>
</gene>
<protein>
    <submittedName>
        <fullName evidence="2">Uncharacterized protein</fullName>
    </submittedName>
</protein>
<dbReference type="Proteomes" id="UP001163687">
    <property type="component" value="Chromosome"/>
</dbReference>
<evidence type="ECO:0000313" key="2">
    <source>
        <dbReference type="EMBL" id="BDG59760.1"/>
    </source>
</evidence>
<feature type="region of interest" description="Disordered" evidence="1">
    <location>
        <begin position="129"/>
        <end position="190"/>
    </location>
</feature>
<dbReference type="InterPro" id="IPR011521">
    <property type="entry name" value="YTV"/>
</dbReference>
<feature type="compositionally biased region" description="Low complexity" evidence="1">
    <location>
        <begin position="145"/>
        <end position="163"/>
    </location>
</feature>
<dbReference type="KEGG" id="cmic:caldi_08500"/>
<proteinExistence type="predicted"/>
<dbReference type="AlphaFoldDB" id="A0AA35CIH3"/>
<organism evidence="2 3">
    <name type="scientific">Caldinitratiruptor microaerophilus</name>
    <dbReference type="NCBI Taxonomy" id="671077"/>
    <lineage>
        <taxon>Bacteria</taxon>
        <taxon>Bacillati</taxon>
        <taxon>Bacillota</taxon>
        <taxon>Clostridia</taxon>
        <taxon>Eubacteriales</taxon>
        <taxon>Symbiobacteriaceae</taxon>
        <taxon>Caldinitratiruptor</taxon>
    </lineage>
</organism>
<sequence length="343" mass="37954">MGGLLVAGSALLGGAQVARTSAVQAHLKRVAEAVAENVSENGCYDARTDAQVRSYLDQAGLDPSRLALSATTNRQPYGEGVQARVEYLLPITLLGLETPLRVRVAATATAVSNHVAPVRNNACTQPTFAGATGSAGIESGDARTPAPQHGPAPGAGAQPNQHAFQPWRDSEGTPARSDAPKCGPVTKTRRVTKYRDEAYQVQVGSREETRYREETYQVPVQRTRTVTRYRKETYQVQVGTRQETKYREVTKRKKVCSGTLYKRCTYRTYRDLEPYTVSVPIYETRTRQVPYEVTETYTEHETRTRQVPYTVTVPVYETRTRRIPYAETETYVENVPCPGGGTA</sequence>
<accession>A0AA35CIH3</accession>